<accession>A0A2Z5G5Z1</accession>
<proteinExistence type="predicted"/>
<dbReference type="AlphaFoldDB" id="A0A2Z5G5Z1"/>
<evidence type="ECO:0000313" key="1">
    <source>
        <dbReference type="EMBL" id="AXC14511.1"/>
    </source>
</evidence>
<sequence length="137" mass="15259">MQIVDAVFERPGRLMLTGQTSPSAQLETDGGPTLHLNYRNFSGKDIDSVVLTGWIKVKDDPYQLDYVVRPFQLVLSRKSLLGKDVQAQQALVLGGNAYGLDRIALSRVIYADGSIWMPELNRCVYRSLGSTEQAKAW</sequence>
<dbReference type="EMBL" id="CP030840">
    <property type="protein sequence ID" value="AXC14511.1"/>
    <property type="molecule type" value="Genomic_DNA"/>
</dbReference>
<dbReference type="KEGG" id="abas:ACPOL_5257"/>
<evidence type="ECO:0000313" key="2">
    <source>
        <dbReference type="Proteomes" id="UP000253606"/>
    </source>
</evidence>
<gene>
    <name evidence="1" type="ORF">ACPOL_5257</name>
</gene>
<dbReference type="Proteomes" id="UP000253606">
    <property type="component" value="Chromosome"/>
</dbReference>
<organism evidence="1 2">
    <name type="scientific">Acidisarcina polymorpha</name>
    <dbReference type="NCBI Taxonomy" id="2211140"/>
    <lineage>
        <taxon>Bacteria</taxon>
        <taxon>Pseudomonadati</taxon>
        <taxon>Acidobacteriota</taxon>
        <taxon>Terriglobia</taxon>
        <taxon>Terriglobales</taxon>
        <taxon>Acidobacteriaceae</taxon>
        <taxon>Acidisarcina</taxon>
    </lineage>
</organism>
<name>A0A2Z5G5Z1_9BACT</name>
<reference evidence="1 2" key="1">
    <citation type="journal article" date="2018" name="Front. Microbiol.">
        <title>Hydrolytic Capabilities as a Key to Environmental Success: Chitinolytic and Cellulolytic Acidobacteria From Acidic Sub-arctic Soils and Boreal Peatlands.</title>
        <authorList>
            <person name="Belova S.E."/>
            <person name="Ravin N.V."/>
            <person name="Pankratov T.A."/>
            <person name="Rakitin A.L."/>
            <person name="Ivanova A.A."/>
            <person name="Beletsky A.V."/>
            <person name="Mardanov A.V."/>
            <person name="Sinninghe Damste J.S."/>
            <person name="Dedysh S.N."/>
        </authorList>
    </citation>
    <scope>NUCLEOTIDE SEQUENCE [LARGE SCALE GENOMIC DNA]</scope>
    <source>
        <strain evidence="1 2">SBC82</strain>
    </source>
</reference>
<protein>
    <submittedName>
        <fullName evidence="1">Uncharacterized protein</fullName>
    </submittedName>
</protein>
<keyword evidence="2" id="KW-1185">Reference proteome</keyword>